<keyword evidence="2" id="KW-0472">Membrane</keyword>
<feature type="transmembrane region" description="Helical" evidence="2">
    <location>
        <begin position="12"/>
        <end position="35"/>
    </location>
</feature>
<keyword evidence="4" id="KW-1185">Reference proteome</keyword>
<dbReference type="RefSeq" id="WP_257497831.1">
    <property type="nucleotide sequence ID" value="NZ_JANKBI010000009.1"/>
</dbReference>
<accession>A0AB73T209</accession>
<evidence type="ECO:0000313" key="3">
    <source>
        <dbReference type="EMBL" id="PWJ74053.1"/>
    </source>
</evidence>
<keyword evidence="2" id="KW-1133">Transmembrane helix</keyword>
<evidence type="ECO:0008006" key="5">
    <source>
        <dbReference type="Google" id="ProtNLM"/>
    </source>
</evidence>
<keyword evidence="2" id="KW-0812">Transmembrane</keyword>
<dbReference type="EMBL" id="QGGY01000010">
    <property type="protein sequence ID" value="PWJ74053.1"/>
    <property type="molecule type" value="Genomic_DNA"/>
</dbReference>
<feature type="compositionally biased region" description="Pro residues" evidence="1">
    <location>
        <begin position="166"/>
        <end position="180"/>
    </location>
</feature>
<dbReference type="Proteomes" id="UP000245412">
    <property type="component" value="Unassembled WGS sequence"/>
</dbReference>
<dbReference type="AlphaFoldDB" id="A0AB73T209"/>
<proteinExistence type="predicted"/>
<reference evidence="3 4" key="1">
    <citation type="submission" date="2018-05" db="EMBL/GenBank/DDBJ databases">
        <authorList>
            <person name="Goeker M."/>
            <person name="Huntemann M."/>
            <person name="Clum A."/>
            <person name="Pillay M."/>
            <person name="Palaniappan K."/>
            <person name="Varghese N."/>
            <person name="Mikhailova N."/>
            <person name="Stamatis D."/>
            <person name="Reddy T."/>
            <person name="Daum C."/>
            <person name="Shapiro N."/>
            <person name="Ivanova N."/>
            <person name="Kyrpides N."/>
            <person name="Woyke T."/>
        </authorList>
    </citation>
    <scope>NUCLEOTIDE SEQUENCE [LARGE SCALE GENOMIC DNA]</scope>
    <source>
        <strain evidence="3 4">DSM 26524</strain>
    </source>
</reference>
<name>A0AB73T209_9FIRM</name>
<gene>
    <name evidence="3" type="ORF">C7383_11093</name>
</gene>
<comment type="caution">
    <text evidence="3">The sequence shown here is derived from an EMBL/GenBank/DDBJ whole genome shotgun (WGS) entry which is preliminary data.</text>
</comment>
<evidence type="ECO:0000256" key="2">
    <source>
        <dbReference type="SAM" id="Phobius"/>
    </source>
</evidence>
<sequence length="241" mass="26021">MYFYGFKIPEPATLALYIVVGIAVFVLLFFLFRLINCWYFKINHRLKEQQRTNELLEELNRKLDMICGSHVPQQDPRYSGKDMYGRAPQNPASAAPYDDPGQYGWQRPGTAASYTAPVQNFYGQAAPKQEADFSAEFARDFAAAPDIRPGASASDNPAAKDNTPAAKPPVPPSVPVPGPDAPGSGQDTGDTLLMGGAGFSGSDTGIPLDEIGDCGPAFCPGCHLPLTKDTVYCPNCGRKVR</sequence>
<organism evidence="3 4">
    <name type="scientific">Murimonas intestini</name>
    <dbReference type="NCBI Taxonomy" id="1337051"/>
    <lineage>
        <taxon>Bacteria</taxon>
        <taxon>Bacillati</taxon>
        <taxon>Bacillota</taxon>
        <taxon>Clostridia</taxon>
        <taxon>Lachnospirales</taxon>
        <taxon>Lachnospiraceae</taxon>
        <taxon>Murimonas</taxon>
    </lineage>
</organism>
<evidence type="ECO:0000313" key="4">
    <source>
        <dbReference type="Proteomes" id="UP000245412"/>
    </source>
</evidence>
<evidence type="ECO:0000256" key="1">
    <source>
        <dbReference type="SAM" id="MobiDB-lite"/>
    </source>
</evidence>
<protein>
    <recommendedName>
        <fullName evidence="5">Zinc ribbon domain-containing protein</fullName>
    </recommendedName>
</protein>
<feature type="region of interest" description="Disordered" evidence="1">
    <location>
        <begin position="146"/>
        <end position="201"/>
    </location>
</feature>
<feature type="region of interest" description="Disordered" evidence="1">
    <location>
        <begin position="70"/>
        <end position="108"/>
    </location>
</feature>